<dbReference type="EMBL" id="CAXAMN010012581">
    <property type="protein sequence ID" value="CAK9038572.1"/>
    <property type="molecule type" value="Genomic_DNA"/>
</dbReference>
<keyword evidence="11" id="KW-0333">Golgi apparatus</keyword>
<comment type="cofactor">
    <cofactor evidence="1">
        <name>Mn(2+)</name>
        <dbReference type="ChEBI" id="CHEBI:29035"/>
    </cofactor>
</comment>
<evidence type="ECO:0000256" key="3">
    <source>
        <dbReference type="ARBA" id="ARBA00004922"/>
    </source>
</evidence>
<dbReference type="Proteomes" id="UP001642484">
    <property type="component" value="Unassembled WGS sequence"/>
</dbReference>
<accession>A0ABP0LJV2</accession>
<organism evidence="18 19">
    <name type="scientific">Durusdinium trenchii</name>
    <dbReference type="NCBI Taxonomy" id="1381693"/>
    <lineage>
        <taxon>Eukaryota</taxon>
        <taxon>Sar</taxon>
        <taxon>Alveolata</taxon>
        <taxon>Dinophyceae</taxon>
        <taxon>Suessiales</taxon>
        <taxon>Symbiodiniaceae</taxon>
        <taxon>Durusdinium</taxon>
    </lineage>
</organism>
<protein>
    <recommendedName>
        <fullName evidence="14">alpha-1,3-mannosyl-glycoprotein 2-beta-N-acetylglucosaminyltransferase</fullName>
        <ecNumber evidence="14">2.4.1.101</ecNumber>
    </recommendedName>
    <alternativeName>
        <fullName evidence="15">N-glycosyl-oligosaccharide-glycoprotein N-acetylglucosaminyltransferase I</fullName>
    </alternativeName>
</protein>
<dbReference type="InterPro" id="IPR052261">
    <property type="entry name" value="Glycosyltransferase_13"/>
</dbReference>
<evidence type="ECO:0000256" key="7">
    <source>
        <dbReference type="ARBA" id="ARBA00022692"/>
    </source>
</evidence>
<dbReference type="InterPro" id="IPR004139">
    <property type="entry name" value="Glyco_trans_13"/>
</dbReference>
<evidence type="ECO:0000256" key="15">
    <source>
        <dbReference type="ARBA" id="ARBA00041712"/>
    </source>
</evidence>
<keyword evidence="5" id="KW-0328">Glycosyltransferase</keyword>
<evidence type="ECO:0000256" key="16">
    <source>
        <dbReference type="ARBA" id="ARBA00049421"/>
    </source>
</evidence>
<feature type="domain" description="VDE lipocalin" evidence="17">
    <location>
        <begin position="745"/>
        <end position="824"/>
    </location>
</feature>
<evidence type="ECO:0000256" key="6">
    <source>
        <dbReference type="ARBA" id="ARBA00022679"/>
    </source>
</evidence>
<evidence type="ECO:0000313" key="18">
    <source>
        <dbReference type="EMBL" id="CAK9038572.1"/>
    </source>
</evidence>
<evidence type="ECO:0000256" key="14">
    <source>
        <dbReference type="ARBA" id="ARBA00038949"/>
    </source>
</evidence>
<evidence type="ECO:0000256" key="1">
    <source>
        <dbReference type="ARBA" id="ARBA00001936"/>
    </source>
</evidence>
<comment type="catalytic activity">
    <reaction evidence="16">
        <text>N(4)-(alpha-D-Man-(1-&gt;3)-[alpha-D-Man-(1-&gt;3)-[alpha-D-Man-(1-&gt;6)]-alpha-D-Man-(1-&gt;6)]-beta-D-Man-(1-&gt;4)-beta-D-GlcNAc-(1-&gt;4)-beta-D-GlcNAc)-L-asparaginyl-[protein] (N-glucan mannose isomer 5A1,2) + UDP-N-acetyl-alpha-D-glucosamine = N(4)-{beta-D-GlcNAc-(1-&gt;2)-alpha-D-Man-(1-&gt;3)-[alpha-D-Man-(1-&gt;3)-[alpha-D-Man-(1-&gt;6)]-alpha-D-Man-(1-&gt;6)]-beta-D-Man-(1-&gt;4)-beta-D-GlcNAc-(1-&gt;4)-beta-D-GlcNAc}-L-asparaginyl-[protein] + UDP + H(+)</text>
        <dbReference type="Rhea" id="RHEA:11456"/>
        <dbReference type="Rhea" id="RHEA-COMP:14367"/>
        <dbReference type="Rhea" id="RHEA-COMP:14368"/>
        <dbReference type="ChEBI" id="CHEBI:15378"/>
        <dbReference type="ChEBI" id="CHEBI:57705"/>
        <dbReference type="ChEBI" id="CHEBI:58223"/>
        <dbReference type="ChEBI" id="CHEBI:59087"/>
        <dbReference type="ChEBI" id="CHEBI:60625"/>
        <dbReference type="EC" id="2.4.1.101"/>
    </reaction>
</comment>
<keyword evidence="10" id="KW-1133">Transmembrane helix</keyword>
<keyword evidence="19" id="KW-1185">Reference proteome</keyword>
<evidence type="ECO:0000256" key="13">
    <source>
        <dbReference type="ARBA" id="ARBA00023211"/>
    </source>
</evidence>
<evidence type="ECO:0000256" key="12">
    <source>
        <dbReference type="ARBA" id="ARBA00023136"/>
    </source>
</evidence>
<evidence type="ECO:0000259" key="17">
    <source>
        <dbReference type="Pfam" id="PF07137"/>
    </source>
</evidence>
<keyword evidence="12" id="KW-0472">Membrane</keyword>
<keyword evidence="13" id="KW-0464">Manganese</keyword>
<dbReference type="EC" id="2.4.1.101" evidence="14"/>
<keyword evidence="9" id="KW-0735">Signal-anchor</keyword>
<proteinExistence type="inferred from homology"/>
<comment type="pathway">
    <text evidence="3">Protein modification; protein glycosylation.</text>
</comment>
<evidence type="ECO:0000256" key="4">
    <source>
        <dbReference type="ARBA" id="ARBA00006492"/>
    </source>
</evidence>
<dbReference type="PANTHER" id="PTHR10468:SF0">
    <property type="entry name" value="ALPHA-1,3-MANNOSYL-GLYCOPROTEIN 2-BETA-N-ACETYLGLUCOSAMINYLTRANSFERASE"/>
    <property type="match status" value="1"/>
</dbReference>
<reference evidence="18 19" key="1">
    <citation type="submission" date="2024-02" db="EMBL/GenBank/DDBJ databases">
        <authorList>
            <person name="Chen Y."/>
            <person name="Shah S."/>
            <person name="Dougan E. K."/>
            <person name="Thang M."/>
            <person name="Chan C."/>
        </authorList>
    </citation>
    <scope>NUCLEOTIDE SEQUENCE [LARGE SCALE GENOMIC DNA]</scope>
</reference>
<dbReference type="Pfam" id="PF03071">
    <property type="entry name" value="GNT-I"/>
    <property type="match status" value="1"/>
</dbReference>
<name>A0ABP0LJV2_9DINO</name>
<comment type="similarity">
    <text evidence="4">Belongs to the glycosyltransferase 13 family.</text>
</comment>
<comment type="caution">
    <text evidence="18">The sequence shown here is derived from an EMBL/GenBank/DDBJ whole genome shotgun (WGS) entry which is preliminary data.</text>
</comment>
<evidence type="ECO:0000256" key="2">
    <source>
        <dbReference type="ARBA" id="ARBA00004323"/>
    </source>
</evidence>
<evidence type="ECO:0000256" key="5">
    <source>
        <dbReference type="ARBA" id="ARBA00022676"/>
    </source>
</evidence>
<keyword evidence="6" id="KW-0808">Transferase</keyword>
<dbReference type="Pfam" id="PF07137">
    <property type="entry name" value="VDE"/>
    <property type="match status" value="1"/>
</dbReference>
<dbReference type="PANTHER" id="PTHR10468">
    <property type="entry name" value="PROTEIN O-LINKED-MANNOSE BETA-1,2-N-ACETYLGLUCOSAMINYLTRANSFERASE 1/ALPHA-1,3-MANNOSYL-GLYCOPROTEIN 2-BETA-N-ACETYLGLUCOSAMINYLTRANSFERASE"/>
    <property type="match status" value="1"/>
</dbReference>
<sequence>MALNSRRRSFWNGSSFQALLIVLGAVLLAFMTALIGLYLALSDTENERTTVQRLRRAHSATLHAVERASRCLDSLSKQPDLGLFALTVSLDHEPSFAKMEATVRASSTGHQINVWKKPDDPKQKVPVAKIAAHFHFALLQSFEVAKYEFAIFIENDLILAPDFLWYFRLAAPLLDRDPSLWCVSSWNDNGFQEIVSDELRLFRTDYFPGLGWMIRNDTWVLLRPLWPSFPSTGWDHWLRHGVPELRSRDCVAPEVPRSKHVDTKGTNVKAGNGIFKLLEKMAFSKLPHGQLKEVSYLLRDSYEAHMQKLIQEAALVSNVDVLRLRSTAQSTHHYKIPYAREDFATVAKKLQLYPGQPRGARRGVILTQHPQSRVKIALVDRRQGRGLLPESELWLPDPAQEIKSGKPNESCNYICEEAGMKCVRQQLEFGNRCEVLKQFFKCENGCGHQVGRELPCYVQDKDRDTALQCLISDEASQPDCVFATLLSSTSFCGDSSGSTSKLDRLQQTSSQRLQQSTLSRQIGTKLLALPNQQEEVAAPIPADAAVVLLLHPGEGSPGFGEVPHMGSALTGGKPSWAQAAQQLVQRVRWDLGNEAVEFRSMSIAELCQANKSLHLEFILGVDLEREPPEECQDKIHEMLSRASSRMFITSSKDRNTCSFWSSETKVSGAGEEELSNPGPFGLQATLGGYQEAVKVRNDVIDLWHRRTAEEAVYAILLLIDSAVTSLPSMAAQRPVPTSETIGRAIDRCQDAFRNCFTQPRCLQSLACLSQCGLADQSCSYRCIVSYQSQAFTDFSLCALQKQNLLNSQIERPQTPRAKPLETFRGLSVGFSPNWCASIVCANQLRSTVLQPVNLAVFCSSPSR</sequence>
<evidence type="ECO:0000256" key="9">
    <source>
        <dbReference type="ARBA" id="ARBA00022968"/>
    </source>
</evidence>
<dbReference type="InterPro" id="IPR010788">
    <property type="entry name" value="VDE_dom"/>
</dbReference>
<dbReference type="SUPFAM" id="SSF53448">
    <property type="entry name" value="Nucleotide-diphospho-sugar transferases"/>
    <property type="match status" value="1"/>
</dbReference>
<dbReference type="Gene3D" id="3.90.550.10">
    <property type="entry name" value="Spore Coat Polysaccharide Biosynthesis Protein SpsA, Chain A"/>
    <property type="match status" value="1"/>
</dbReference>
<evidence type="ECO:0000256" key="8">
    <source>
        <dbReference type="ARBA" id="ARBA00022723"/>
    </source>
</evidence>
<comment type="subcellular location">
    <subcellularLocation>
        <location evidence="2">Golgi apparatus membrane</location>
        <topology evidence="2">Single-pass type II membrane protein</topology>
    </subcellularLocation>
</comment>
<dbReference type="InterPro" id="IPR029044">
    <property type="entry name" value="Nucleotide-diphossugar_trans"/>
</dbReference>
<evidence type="ECO:0000256" key="11">
    <source>
        <dbReference type="ARBA" id="ARBA00023034"/>
    </source>
</evidence>
<keyword evidence="8" id="KW-0479">Metal-binding</keyword>
<evidence type="ECO:0000313" key="19">
    <source>
        <dbReference type="Proteomes" id="UP001642484"/>
    </source>
</evidence>
<evidence type="ECO:0000256" key="10">
    <source>
        <dbReference type="ARBA" id="ARBA00022989"/>
    </source>
</evidence>
<gene>
    <name evidence="18" type="ORF">CCMP2556_LOCUS21080</name>
</gene>
<keyword evidence="7" id="KW-0812">Transmembrane</keyword>